<dbReference type="Proteomes" id="UP000614200">
    <property type="component" value="Unassembled WGS sequence"/>
</dbReference>
<gene>
    <name evidence="1" type="ORF">ISU02_11180</name>
</gene>
<sequence length="59" mass="6523">MILSDATPCGNADLIPDLIILLNSLFSVFLDILKRLHSADILPLFYPILIKLRISTTGL</sequence>
<reference evidence="1 2" key="1">
    <citation type="submission" date="2020-11" db="EMBL/GenBank/DDBJ databases">
        <title>Fusibacter basophilias sp. nov.</title>
        <authorList>
            <person name="Qiu D."/>
        </authorList>
    </citation>
    <scope>NUCLEOTIDE SEQUENCE [LARGE SCALE GENOMIC DNA]</scope>
    <source>
        <strain evidence="1 2">Q10-2</strain>
    </source>
</reference>
<name>A0ABR9ZUX6_9FIRM</name>
<evidence type="ECO:0000313" key="1">
    <source>
        <dbReference type="EMBL" id="MBF4693690.1"/>
    </source>
</evidence>
<keyword evidence="2" id="KW-1185">Reference proteome</keyword>
<accession>A0ABR9ZUX6</accession>
<protein>
    <submittedName>
        <fullName evidence="1">Uncharacterized protein</fullName>
    </submittedName>
</protein>
<evidence type="ECO:0000313" key="2">
    <source>
        <dbReference type="Proteomes" id="UP000614200"/>
    </source>
</evidence>
<organism evidence="1 2">
    <name type="scientific">Fusibacter ferrireducens</name>
    <dbReference type="NCBI Taxonomy" id="2785058"/>
    <lineage>
        <taxon>Bacteria</taxon>
        <taxon>Bacillati</taxon>
        <taxon>Bacillota</taxon>
        <taxon>Clostridia</taxon>
        <taxon>Eubacteriales</taxon>
        <taxon>Eubacteriales Family XII. Incertae Sedis</taxon>
        <taxon>Fusibacter</taxon>
    </lineage>
</organism>
<proteinExistence type="predicted"/>
<dbReference type="EMBL" id="JADKNH010000006">
    <property type="protein sequence ID" value="MBF4693690.1"/>
    <property type="molecule type" value="Genomic_DNA"/>
</dbReference>
<comment type="caution">
    <text evidence="1">The sequence shown here is derived from an EMBL/GenBank/DDBJ whole genome shotgun (WGS) entry which is preliminary data.</text>
</comment>